<evidence type="ECO:0000313" key="3">
    <source>
        <dbReference type="Proteomes" id="UP000093366"/>
    </source>
</evidence>
<sequence>MDETRISKIILRITCGSYIIWGFIFLAIYAISNTEKSIEFSPFVVKVSVICVLYVVSILLIYTLPDKNLRRRTWSWGYSAIFHIGLLVYMYFASKLGFLIFIILLAEILIAVLVLMGLYQALKAGYDLKNI</sequence>
<keyword evidence="1" id="KW-0812">Transmembrane</keyword>
<feature type="transmembrane region" description="Helical" evidence="1">
    <location>
        <begin position="43"/>
        <end position="62"/>
    </location>
</feature>
<dbReference type="Proteomes" id="UP000093366">
    <property type="component" value="Unassembled WGS sequence"/>
</dbReference>
<accession>A0A1C0TPD7</accession>
<dbReference type="AlphaFoldDB" id="A0A1C0TPD7"/>
<gene>
    <name evidence="2" type="ORF">A7985_13495</name>
</gene>
<name>A0A1C0TPD7_9GAMM</name>
<keyword evidence="1" id="KW-0472">Membrane</keyword>
<feature type="transmembrane region" description="Helical" evidence="1">
    <location>
        <begin position="74"/>
        <end position="92"/>
    </location>
</feature>
<keyword evidence="1" id="KW-1133">Transmembrane helix</keyword>
<organism evidence="2 3">
    <name type="scientific">Pseudoalteromonas luteoviolacea</name>
    <dbReference type="NCBI Taxonomy" id="43657"/>
    <lineage>
        <taxon>Bacteria</taxon>
        <taxon>Pseudomonadati</taxon>
        <taxon>Pseudomonadota</taxon>
        <taxon>Gammaproteobacteria</taxon>
        <taxon>Alteromonadales</taxon>
        <taxon>Pseudoalteromonadaceae</taxon>
        <taxon>Pseudoalteromonas</taxon>
    </lineage>
</organism>
<proteinExistence type="predicted"/>
<feature type="transmembrane region" description="Helical" evidence="1">
    <location>
        <begin position="98"/>
        <end position="119"/>
    </location>
</feature>
<evidence type="ECO:0000313" key="2">
    <source>
        <dbReference type="EMBL" id="OCQ20809.1"/>
    </source>
</evidence>
<feature type="transmembrane region" description="Helical" evidence="1">
    <location>
        <begin position="9"/>
        <end position="31"/>
    </location>
</feature>
<evidence type="ECO:0000256" key="1">
    <source>
        <dbReference type="SAM" id="Phobius"/>
    </source>
</evidence>
<protein>
    <submittedName>
        <fullName evidence="2">Uncharacterized protein</fullName>
    </submittedName>
</protein>
<comment type="caution">
    <text evidence="2">The sequence shown here is derived from an EMBL/GenBank/DDBJ whole genome shotgun (WGS) entry which is preliminary data.</text>
</comment>
<reference evidence="3" key="1">
    <citation type="submission" date="2016-07" db="EMBL/GenBank/DDBJ databases">
        <authorList>
            <person name="Florea S."/>
            <person name="Webb J.S."/>
            <person name="Jaromczyk J."/>
            <person name="Schardl C.L."/>
        </authorList>
    </citation>
    <scope>NUCLEOTIDE SEQUENCE [LARGE SCALE GENOMIC DNA]</scope>
    <source>
        <strain evidence="3">IPB1</strain>
    </source>
</reference>
<dbReference type="EMBL" id="MAUJ01000004">
    <property type="protein sequence ID" value="OCQ20809.1"/>
    <property type="molecule type" value="Genomic_DNA"/>
</dbReference>